<evidence type="ECO:0000313" key="5">
    <source>
        <dbReference type="EMBL" id="EDM76088.1"/>
    </source>
</evidence>
<dbReference type="PANTHER" id="PTHR23132">
    <property type="entry name" value="D-ALANINE--D-ALANINE LIGASE"/>
    <property type="match status" value="1"/>
</dbReference>
<dbReference type="PROSITE" id="PS50975">
    <property type="entry name" value="ATP_GRASP"/>
    <property type="match status" value="1"/>
</dbReference>
<dbReference type="AlphaFoldDB" id="A6GDH6"/>
<accession>A6GDH6</accession>
<evidence type="ECO:0000256" key="3">
    <source>
        <dbReference type="PROSITE-ProRule" id="PRU00409"/>
    </source>
</evidence>
<dbReference type="GO" id="GO:0008716">
    <property type="term" value="F:D-alanine-D-alanine ligase activity"/>
    <property type="evidence" value="ECO:0007669"/>
    <property type="project" value="InterPro"/>
</dbReference>
<keyword evidence="2" id="KW-0436">Ligase</keyword>
<name>A6GDH6_9BACT</name>
<organism evidence="5 6">
    <name type="scientific">Plesiocystis pacifica SIR-1</name>
    <dbReference type="NCBI Taxonomy" id="391625"/>
    <lineage>
        <taxon>Bacteria</taxon>
        <taxon>Pseudomonadati</taxon>
        <taxon>Myxococcota</taxon>
        <taxon>Polyangia</taxon>
        <taxon>Nannocystales</taxon>
        <taxon>Nannocystaceae</taxon>
        <taxon>Plesiocystis</taxon>
    </lineage>
</organism>
<dbReference type="Gene3D" id="3.30.470.20">
    <property type="entry name" value="ATP-grasp fold, B domain"/>
    <property type="match status" value="1"/>
</dbReference>
<evidence type="ECO:0000256" key="2">
    <source>
        <dbReference type="ARBA" id="ARBA00022598"/>
    </source>
</evidence>
<dbReference type="Pfam" id="PF07478">
    <property type="entry name" value="Dala_Dala_lig_C"/>
    <property type="match status" value="1"/>
</dbReference>
<comment type="caution">
    <text evidence="5">The sequence shown here is derived from an EMBL/GenBank/DDBJ whole genome shotgun (WGS) entry which is preliminary data.</text>
</comment>
<dbReference type="Proteomes" id="UP000005801">
    <property type="component" value="Unassembled WGS sequence"/>
</dbReference>
<keyword evidence="6" id="KW-1185">Reference proteome</keyword>
<keyword evidence="3" id="KW-0547">Nucleotide-binding</keyword>
<evidence type="ECO:0000256" key="1">
    <source>
        <dbReference type="ARBA" id="ARBA00010871"/>
    </source>
</evidence>
<dbReference type="InterPro" id="IPR013815">
    <property type="entry name" value="ATP_grasp_subdomain_1"/>
</dbReference>
<protein>
    <recommendedName>
        <fullName evidence="4">ATP-grasp domain-containing protein</fullName>
    </recommendedName>
</protein>
<dbReference type="GO" id="GO:0046872">
    <property type="term" value="F:metal ion binding"/>
    <property type="evidence" value="ECO:0007669"/>
    <property type="project" value="InterPro"/>
</dbReference>
<dbReference type="InterPro" id="IPR011095">
    <property type="entry name" value="Dala_Dala_lig_C"/>
</dbReference>
<sequence>MTVNTLRIILLIDEDLEPPAHYEEVDEEHFDRVKTEYDVRVELENYGHTVLVVGVSDSLEPLERALDEFRPHVVFNLLEEFQGSRAGSHLVLAYLELRGVAYTGCNPRGQMMAQDKALSKALLLHYGVQTPDFVVVPVGRKPPRKRLRFPLIVKSLHGDASEGLAQASVVRSPSKLAARVDFIHRHHGDALVEEYISGRELYCGVIGYRQLTAFPVWELRMTKLPTSALNIATQRVKWDLAYQDRVGVELGPARLPPALERRIQDMSKRAFSLLKMTGWGRMDYRLAEDGEPYFLEANPNGDIAHVEEFASSAKAAGLSYLELLHRLINIARRAAGQR</sequence>
<dbReference type="SUPFAM" id="SSF56059">
    <property type="entry name" value="Glutathione synthetase ATP-binding domain-like"/>
    <property type="match status" value="1"/>
</dbReference>
<dbReference type="InterPro" id="IPR011761">
    <property type="entry name" value="ATP-grasp"/>
</dbReference>
<feature type="domain" description="ATP-grasp" evidence="4">
    <location>
        <begin position="120"/>
        <end position="329"/>
    </location>
</feature>
<reference evidence="5 6" key="1">
    <citation type="submission" date="2007-06" db="EMBL/GenBank/DDBJ databases">
        <authorList>
            <person name="Shimkets L."/>
            <person name="Ferriera S."/>
            <person name="Johnson J."/>
            <person name="Kravitz S."/>
            <person name="Beeson K."/>
            <person name="Sutton G."/>
            <person name="Rogers Y.-H."/>
            <person name="Friedman R."/>
            <person name="Frazier M."/>
            <person name="Venter J.C."/>
        </authorList>
    </citation>
    <scope>NUCLEOTIDE SEQUENCE [LARGE SCALE GENOMIC DNA]</scope>
    <source>
        <strain evidence="5 6">SIR-1</strain>
    </source>
</reference>
<evidence type="ECO:0000259" key="4">
    <source>
        <dbReference type="PROSITE" id="PS50975"/>
    </source>
</evidence>
<dbReference type="EMBL" id="ABCS01000073">
    <property type="protein sequence ID" value="EDM76088.1"/>
    <property type="molecule type" value="Genomic_DNA"/>
</dbReference>
<dbReference type="PANTHER" id="PTHR23132:SF26">
    <property type="entry name" value="BLR7451 PROTEIN"/>
    <property type="match status" value="1"/>
</dbReference>
<comment type="similarity">
    <text evidence="1">Belongs to the D-alanine--D-alanine ligase family.</text>
</comment>
<dbReference type="GO" id="GO:0005524">
    <property type="term" value="F:ATP binding"/>
    <property type="evidence" value="ECO:0007669"/>
    <property type="project" value="UniProtKB-UniRule"/>
</dbReference>
<gene>
    <name evidence="5" type="ORF">PPSIR1_41439</name>
</gene>
<keyword evidence="3" id="KW-0067">ATP-binding</keyword>
<evidence type="ECO:0000313" key="6">
    <source>
        <dbReference type="Proteomes" id="UP000005801"/>
    </source>
</evidence>
<dbReference type="STRING" id="391625.PPSIR1_41439"/>
<dbReference type="Gene3D" id="3.30.1490.20">
    <property type="entry name" value="ATP-grasp fold, A domain"/>
    <property type="match status" value="1"/>
</dbReference>
<dbReference type="eggNOG" id="COG1181">
    <property type="taxonomic scope" value="Bacteria"/>
</dbReference>
<proteinExistence type="inferred from homology"/>